<dbReference type="PROSITE" id="PS00041">
    <property type="entry name" value="HTH_ARAC_FAMILY_1"/>
    <property type="match status" value="1"/>
</dbReference>
<protein>
    <submittedName>
        <fullName evidence="7">AraC family transcriptional regulator</fullName>
    </submittedName>
</protein>
<keyword evidence="5" id="KW-0804">Transcription</keyword>
<dbReference type="PANTHER" id="PTHR46796:SF13">
    <property type="entry name" value="HTH-TYPE TRANSCRIPTIONAL ACTIVATOR RHAS"/>
    <property type="match status" value="1"/>
</dbReference>
<accession>A0A927H2R1</accession>
<dbReference type="InterPro" id="IPR009057">
    <property type="entry name" value="Homeodomain-like_sf"/>
</dbReference>
<dbReference type="GO" id="GO:0043565">
    <property type="term" value="F:sequence-specific DNA binding"/>
    <property type="evidence" value="ECO:0007669"/>
    <property type="project" value="InterPro"/>
</dbReference>
<dbReference type="InterPro" id="IPR014710">
    <property type="entry name" value="RmlC-like_jellyroll"/>
</dbReference>
<keyword evidence="8" id="KW-1185">Reference proteome</keyword>
<dbReference type="Gene3D" id="2.60.120.10">
    <property type="entry name" value="Jelly Rolls"/>
    <property type="match status" value="1"/>
</dbReference>
<feature type="domain" description="HTH araC/xylS-type" evidence="6">
    <location>
        <begin position="169"/>
        <end position="267"/>
    </location>
</feature>
<dbReference type="SUPFAM" id="SSF51215">
    <property type="entry name" value="Regulatory protein AraC"/>
    <property type="match status" value="1"/>
</dbReference>
<dbReference type="Proteomes" id="UP000639396">
    <property type="component" value="Unassembled WGS sequence"/>
</dbReference>
<evidence type="ECO:0000256" key="2">
    <source>
        <dbReference type="ARBA" id="ARBA00023015"/>
    </source>
</evidence>
<evidence type="ECO:0000256" key="1">
    <source>
        <dbReference type="ARBA" id="ARBA00022490"/>
    </source>
</evidence>
<keyword evidence="3" id="KW-0238">DNA-binding</keyword>
<dbReference type="GO" id="GO:0003700">
    <property type="term" value="F:DNA-binding transcription factor activity"/>
    <property type="evidence" value="ECO:0007669"/>
    <property type="project" value="InterPro"/>
</dbReference>
<evidence type="ECO:0000259" key="6">
    <source>
        <dbReference type="PROSITE" id="PS01124"/>
    </source>
</evidence>
<dbReference type="InterPro" id="IPR018060">
    <property type="entry name" value="HTH_AraC"/>
</dbReference>
<dbReference type="SMART" id="SM00342">
    <property type="entry name" value="HTH_ARAC"/>
    <property type="match status" value="1"/>
</dbReference>
<dbReference type="InterPro" id="IPR020449">
    <property type="entry name" value="Tscrpt_reg_AraC-type_HTH"/>
</dbReference>
<dbReference type="AlphaFoldDB" id="A0A927H2R1"/>
<dbReference type="RefSeq" id="WP_190931710.1">
    <property type="nucleotide sequence ID" value="NZ_JACXJA010000052.1"/>
</dbReference>
<dbReference type="SUPFAM" id="SSF46689">
    <property type="entry name" value="Homeodomain-like"/>
    <property type="match status" value="2"/>
</dbReference>
<organism evidence="7 8">
    <name type="scientific">Paenibacillus oceani</name>
    <dbReference type="NCBI Taxonomy" id="2772510"/>
    <lineage>
        <taxon>Bacteria</taxon>
        <taxon>Bacillati</taxon>
        <taxon>Bacillota</taxon>
        <taxon>Bacilli</taxon>
        <taxon>Bacillales</taxon>
        <taxon>Paenibacillaceae</taxon>
        <taxon>Paenibacillus</taxon>
    </lineage>
</organism>
<sequence>MNHPLESVTFLPSPSYGKRDCAPGWYWDHQTPFHDYDIFYVLSGKGTMTLGGERFELQKQSCLIMRPGDLPKAVQDPHDRLTVLYLHFQVADAGGKVPFFPFPRFTVTGGAFRAENLLYAIMELLDVPAPLQELEFDSLMKQFFVRLFRLHLVPRDYGPGSVKQMQRVRQMMAYIREARGVDVDLEEMADAVGMSPSYMSRLFKACSGVTLKAFIAKTKAESARDLLVETRMSVSQVAERMGYSDVYAFSKSFKRVFDAAPSQYLANARLSRPAPGSRQS</sequence>
<reference evidence="7" key="1">
    <citation type="submission" date="2020-09" db="EMBL/GenBank/DDBJ databases">
        <title>A novel bacterium of genus Paenibacillus, isolated from South China Sea.</title>
        <authorList>
            <person name="Huang H."/>
            <person name="Mo K."/>
            <person name="Hu Y."/>
        </authorList>
    </citation>
    <scope>NUCLEOTIDE SEQUENCE</scope>
    <source>
        <strain evidence="7">IB182363</strain>
    </source>
</reference>
<evidence type="ECO:0000256" key="3">
    <source>
        <dbReference type="ARBA" id="ARBA00023125"/>
    </source>
</evidence>
<comment type="caution">
    <text evidence="7">The sequence shown here is derived from an EMBL/GenBank/DDBJ whole genome shotgun (WGS) entry which is preliminary data.</text>
</comment>
<keyword evidence="1" id="KW-0963">Cytoplasm</keyword>
<evidence type="ECO:0000313" key="8">
    <source>
        <dbReference type="Proteomes" id="UP000639396"/>
    </source>
</evidence>
<dbReference type="Pfam" id="PF02311">
    <property type="entry name" value="AraC_binding"/>
    <property type="match status" value="1"/>
</dbReference>
<dbReference type="PANTHER" id="PTHR46796">
    <property type="entry name" value="HTH-TYPE TRANSCRIPTIONAL ACTIVATOR RHAS-RELATED"/>
    <property type="match status" value="1"/>
</dbReference>
<dbReference type="Gene3D" id="1.10.10.60">
    <property type="entry name" value="Homeodomain-like"/>
    <property type="match status" value="2"/>
</dbReference>
<dbReference type="Pfam" id="PF12833">
    <property type="entry name" value="HTH_18"/>
    <property type="match status" value="1"/>
</dbReference>
<name>A0A927H2R1_9BACL</name>
<dbReference type="PROSITE" id="PS01124">
    <property type="entry name" value="HTH_ARAC_FAMILY_2"/>
    <property type="match status" value="1"/>
</dbReference>
<dbReference type="InterPro" id="IPR050204">
    <property type="entry name" value="AraC_XylS_family_regulators"/>
</dbReference>
<keyword evidence="4" id="KW-0010">Activator</keyword>
<dbReference type="EMBL" id="JACXJA010000052">
    <property type="protein sequence ID" value="MBD2866090.1"/>
    <property type="molecule type" value="Genomic_DNA"/>
</dbReference>
<gene>
    <name evidence="7" type="ORF">IDH45_29305</name>
</gene>
<dbReference type="InterPro" id="IPR003313">
    <property type="entry name" value="AraC-bd"/>
</dbReference>
<evidence type="ECO:0000313" key="7">
    <source>
        <dbReference type="EMBL" id="MBD2866090.1"/>
    </source>
</evidence>
<keyword evidence="2" id="KW-0805">Transcription regulation</keyword>
<proteinExistence type="predicted"/>
<dbReference type="PRINTS" id="PR00032">
    <property type="entry name" value="HTHARAC"/>
</dbReference>
<dbReference type="InterPro" id="IPR037923">
    <property type="entry name" value="HTH-like"/>
</dbReference>
<dbReference type="InterPro" id="IPR018062">
    <property type="entry name" value="HTH_AraC-typ_CS"/>
</dbReference>
<evidence type="ECO:0000256" key="4">
    <source>
        <dbReference type="ARBA" id="ARBA00023159"/>
    </source>
</evidence>
<evidence type="ECO:0000256" key="5">
    <source>
        <dbReference type="ARBA" id="ARBA00023163"/>
    </source>
</evidence>